<dbReference type="GO" id="GO:0000139">
    <property type="term" value="C:Golgi membrane"/>
    <property type="evidence" value="ECO:0007669"/>
    <property type="project" value="UniProtKB-SubCell"/>
</dbReference>
<evidence type="ECO:0000259" key="8">
    <source>
        <dbReference type="Pfam" id="PF00852"/>
    </source>
</evidence>
<comment type="pathway">
    <text evidence="2">Protein modification; protein glycosylation.</text>
</comment>
<dbReference type="Proteomes" id="UP000614601">
    <property type="component" value="Unassembled WGS sequence"/>
</dbReference>
<gene>
    <name evidence="9" type="ORF">BOKJ2_LOCUS5124</name>
</gene>
<dbReference type="Gene3D" id="3.40.50.11660">
    <property type="entry name" value="Glycosyl transferase family 10, C-terminal domain"/>
    <property type="match status" value="1"/>
</dbReference>
<protein>
    <recommendedName>
        <fullName evidence="7">Fucosyltransferase</fullName>
        <ecNumber evidence="7">2.4.1.-</ecNumber>
    </recommendedName>
</protein>
<dbReference type="PANTHER" id="PTHR48438:SF1">
    <property type="entry name" value="ALPHA-(1,3)-FUCOSYLTRANSFERASE C-RELATED"/>
    <property type="match status" value="1"/>
</dbReference>
<dbReference type="InterPro" id="IPR055270">
    <property type="entry name" value="Glyco_tran_10_C"/>
</dbReference>
<keyword evidence="5 7" id="KW-0808">Transferase</keyword>
<keyword evidence="4 7" id="KW-0328">Glycosyltransferase</keyword>
<keyword evidence="7" id="KW-0472">Membrane</keyword>
<dbReference type="OrthoDB" id="5790915at2759"/>
<evidence type="ECO:0000256" key="4">
    <source>
        <dbReference type="ARBA" id="ARBA00022676"/>
    </source>
</evidence>
<dbReference type="PANTHER" id="PTHR48438">
    <property type="entry name" value="ALPHA-(1,3)-FUCOSYLTRANSFERASE C-RELATED"/>
    <property type="match status" value="1"/>
</dbReference>
<comment type="caution">
    <text evidence="9">The sequence shown here is derived from an EMBL/GenBank/DDBJ whole genome shotgun (WGS) entry which is preliminary data.</text>
</comment>
<evidence type="ECO:0000256" key="3">
    <source>
        <dbReference type="ARBA" id="ARBA00008919"/>
    </source>
</evidence>
<dbReference type="SUPFAM" id="SSF53756">
    <property type="entry name" value="UDP-Glycosyltransferase/glycogen phosphorylase"/>
    <property type="match status" value="1"/>
</dbReference>
<dbReference type="GO" id="GO:0008417">
    <property type="term" value="F:fucosyltransferase activity"/>
    <property type="evidence" value="ECO:0007669"/>
    <property type="project" value="InterPro"/>
</dbReference>
<evidence type="ECO:0000256" key="7">
    <source>
        <dbReference type="RuleBase" id="RU003832"/>
    </source>
</evidence>
<dbReference type="AlphaFoldDB" id="A0A811KBJ2"/>
<proteinExistence type="inferred from homology"/>
<comment type="similarity">
    <text evidence="3 7">Belongs to the glycosyltransferase 10 family.</text>
</comment>
<evidence type="ECO:0000256" key="6">
    <source>
        <dbReference type="ARBA" id="ARBA00023034"/>
    </source>
</evidence>
<dbReference type="UniPathway" id="UPA00378"/>
<dbReference type="EC" id="2.4.1.-" evidence="7"/>
<evidence type="ECO:0000256" key="2">
    <source>
        <dbReference type="ARBA" id="ARBA00004922"/>
    </source>
</evidence>
<dbReference type="EMBL" id="CAJFCW020000003">
    <property type="protein sequence ID" value="CAG9100994.1"/>
    <property type="molecule type" value="Genomic_DNA"/>
</dbReference>
<sequence length="205" mass="24125">MNRTEEELDEIVAKKSKLALIFSSHDNVKSGRETMVRYLQGYMNITALGKTFTKDRCNDTCYRQETESHFFYLAFENQICDEYTTEKFGRFTHFVVPIVFKRSVVYKEFPDEYYIAMDDFDTTEEFVAFLKKVAGDKELYKNYLRWSQTPELRQMFDPTEASCGLCELAHLQPKKIGNYKKEHSSKECDSEFTPNWIKHNGKAAN</sequence>
<evidence type="ECO:0000313" key="10">
    <source>
        <dbReference type="Proteomes" id="UP000614601"/>
    </source>
</evidence>
<organism evidence="9 10">
    <name type="scientific">Bursaphelenchus okinawaensis</name>
    <dbReference type="NCBI Taxonomy" id="465554"/>
    <lineage>
        <taxon>Eukaryota</taxon>
        <taxon>Metazoa</taxon>
        <taxon>Ecdysozoa</taxon>
        <taxon>Nematoda</taxon>
        <taxon>Chromadorea</taxon>
        <taxon>Rhabditida</taxon>
        <taxon>Tylenchina</taxon>
        <taxon>Tylenchomorpha</taxon>
        <taxon>Aphelenchoidea</taxon>
        <taxon>Aphelenchoididae</taxon>
        <taxon>Bursaphelenchus</taxon>
    </lineage>
</organism>
<keyword evidence="10" id="KW-1185">Reference proteome</keyword>
<feature type="domain" description="Fucosyltransferase C-terminal" evidence="8">
    <location>
        <begin position="13"/>
        <end position="175"/>
    </location>
</feature>
<reference evidence="9" key="1">
    <citation type="submission" date="2020-09" db="EMBL/GenBank/DDBJ databases">
        <authorList>
            <person name="Kikuchi T."/>
        </authorList>
    </citation>
    <scope>NUCLEOTIDE SEQUENCE</scope>
    <source>
        <strain evidence="9">SH1</strain>
    </source>
</reference>
<dbReference type="InterPro" id="IPR001503">
    <property type="entry name" value="Glyco_trans_10"/>
</dbReference>
<dbReference type="InterPro" id="IPR038577">
    <property type="entry name" value="GT10-like_C_sf"/>
</dbReference>
<dbReference type="Proteomes" id="UP000783686">
    <property type="component" value="Unassembled WGS sequence"/>
</dbReference>
<comment type="subcellular location">
    <subcellularLocation>
        <location evidence="1">Golgi apparatus membrane</location>
        <topology evidence="1">Single-pass type II membrane protein</topology>
    </subcellularLocation>
    <subcellularLocation>
        <location evidence="7">Golgi apparatus</location>
        <location evidence="7">Golgi stack membrane</location>
        <topology evidence="7">Single-pass type II membrane protein</topology>
    </subcellularLocation>
</comment>
<accession>A0A811KBJ2</accession>
<dbReference type="EMBL" id="CAJFDH010000003">
    <property type="protein sequence ID" value="CAD5213501.1"/>
    <property type="molecule type" value="Genomic_DNA"/>
</dbReference>
<evidence type="ECO:0000256" key="5">
    <source>
        <dbReference type="ARBA" id="ARBA00022679"/>
    </source>
</evidence>
<dbReference type="Pfam" id="PF00852">
    <property type="entry name" value="Glyco_transf_10"/>
    <property type="match status" value="1"/>
</dbReference>
<keyword evidence="6 7" id="KW-0333">Golgi apparatus</keyword>
<keyword evidence="7" id="KW-0812">Transmembrane</keyword>
<name>A0A811KBJ2_9BILA</name>
<evidence type="ECO:0000256" key="1">
    <source>
        <dbReference type="ARBA" id="ARBA00004323"/>
    </source>
</evidence>
<dbReference type="GO" id="GO:0032580">
    <property type="term" value="C:Golgi cisterna membrane"/>
    <property type="evidence" value="ECO:0007669"/>
    <property type="project" value="UniProtKB-SubCell"/>
</dbReference>
<evidence type="ECO:0000313" key="9">
    <source>
        <dbReference type="EMBL" id="CAD5213501.1"/>
    </source>
</evidence>